<evidence type="ECO:0000313" key="13">
    <source>
        <dbReference type="Proteomes" id="UP000663866"/>
    </source>
</evidence>
<dbReference type="InterPro" id="IPR028092">
    <property type="entry name" value="RD3"/>
</dbReference>
<evidence type="ECO:0000313" key="3">
    <source>
        <dbReference type="EMBL" id="CAF1639947.1"/>
    </source>
</evidence>
<evidence type="ECO:0000313" key="10">
    <source>
        <dbReference type="EMBL" id="CAF4158010.1"/>
    </source>
</evidence>
<dbReference type="EMBL" id="CAJOBG010005575">
    <property type="protein sequence ID" value="CAF4158010.1"/>
    <property type="molecule type" value="Genomic_DNA"/>
</dbReference>
<dbReference type="Proteomes" id="UP000663834">
    <property type="component" value="Unassembled WGS sequence"/>
</dbReference>
<evidence type="ECO:0000313" key="8">
    <source>
        <dbReference type="EMBL" id="CAF3956875.1"/>
    </source>
</evidence>
<dbReference type="EMBL" id="CAJNRG010003696">
    <property type="protein sequence ID" value="CAF2059567.1"/>
    <property type="molecule type" value="Genomic_DNA"/>
</dbReference>
<dbReference type="EMBL" id="CAJOBH010003555">
    <property type="protein sequence ID" value="CAF3956875.1"/>
    <property type="molecule type" value="Genomic_DNA"/>
</dbReference>
<evidence type="ECO:0000313" key="11">
    <source>
        <dbReference type="EMBL" id="CAF4180996.1"/>
    </source>
</evidence>
<evidence type="ECO:0000313" key="12">
    <source>
        <dbReference type="Proteomes" id="UP000663842"/>
    </source>
</evidence>
<dbReference type="EMBL" id="CAJNRE010001682">
    <property type="protein sequence ID" value="CAF1950499.1"/>
    <property type="molecule type" value="Genomic_DNA"/>
</dbReference>
<dbReference type="Proteomes" id="UP000681967">
    <property type="component" value="Unassembled WGS sequence"/>
</dbReference>
<dbReference type="Proteomes" id="UP000663856">
    <property type="component" value="Unassembled WGS sequence"/>
</dbReference>
<comment type="caution">
    <text evidence="11">The sequence shown here is derived from an EMBL/GenBank/DDBJ whole genome shotgun (WGS) entry which is preliminary data.</text>
</comment>
<dbReference type="EMBL" id="CAJNRF010003012">
    <property type="protein sequence ID" value="CAF2045994.1"/>
    <property type="molecule type" value="Genomic_DNA"/>
</dbReference>
<feature type="compositionally biased region" description="Polar residues" evidence="1">
    <location>
        <begin position="167"/>
        <end position="190"/>
    </location>
</feature>
<dbReference type="OrthoDB" id="10012299at2759"/>
<dbReference type="Pfam" id="PF14473">
    <property type="entry name" value="RD3"/>
    <property type="match status" value="1"/>
</dbReference>
<evidence type="ECO:0000313" key="6">
    <source>
        <dbReference type="EMBL" id="CAF2059567.1"/>
    </source>
</evidence>
<organism evidence="11 12">
    <name type="scientific">Rotaria magnacalcarata</name>
    <dbReference type="NCBI Taxonomy" id="392030"/>
    <lineage>
        <taxon>Eukaryota</taxon>
        <taxon>Metazoa</taxon>
        <taxon>Spiralia</taxon>
        <taxon>Gnathifera</taxon>
        <taxon>Rotifera</taxon>
        <taxon>Eurotatoria</taxon>
        <taxon>Bdelloidea</taxon>
        <taxon>Philodinida</taxon>
        <taxon>Philodinidae</taxon>
        <taxon>Rotaria</taxon>
    </lineage>
</organism>
<evidence type="ECO:0000313" key="7">
    <source>
        <dbReference type="EMBL" id="CAF3935075.1"/>
    </source>
</evidence>
<evidence type="ECO:0000313" key="9">
    <source>
        <dbReference type="EMBL" id="CAF4085322.1"/>
    </source>
</evidence>
<dbReference type="Proteomes" id="UP000663866">
    <property type="component" value="Unassembled WGS sequence"/>
</dbReference>
<evidence type="ECO:0000313" key="5">
    <source>
        <dbReference type="EMBL" id="CAF2045994.1"/>
    </source>
</evidence>
<dbReference type="EMBL" id="CAJOBF010005604">
    <property type="protein sequence ID" value="CAF4180996.1"/>
    <property type="molecule type" value="Genomic_DNA"/>
</dbReference>
<dbReference type="Proteomes" id="UP000676336">
    <property type="component" value="Unassembled WGS sequence"/>
</dbReference>
<gene>
    <name evidence="8" type="ORF">BYL167_LOCUS11330</name>
    <name evidence="2" type="ORF">CJN711_LOCUS35244</name>
    <name evidence="7" type="ORF">GIL414_LOCUS8281</name>
    <name evidence="3" type="ORF">KQP761_LOCUS27862</name>
    <name evidence="4" type="ORF">MBJ925_LOCUS5896</name>
    <name evidence="10" type="ORF">OVN521_LOCUS23972</name>
    <name evidence="9" type="ORF">SMN809_LOCUS16545</name>
    <name evidence="11" type="ORF">UXM345_LOCUS26855</name>
    <name evidence="5" type="ORF">WKI299_LOCUS9225</name>
    <name evidence="6" type="ORF">XDN619_LOCUS10336</name>
</gene>
<dbReference type="EMBL" id="CAJOBI010007421">
    <property type="protein sequence ID" value="CAF4085322.1"/>
    <property type="molecule type" value="Genomic_DNA"/>
</dbReference>
<dbReference type="Proteomes" id="UP000681720">
    <property type="component" value="Unassembled WGS sequence"/>
</dbReference>
<dbReference type="Proteomes" id="UP000663842">
    <property type="component" value="Unassembled WGS sequence"/>
</dbReference>
<dbReference type="EMBL" id="CAJOBJ010002675">
    <property type="protein sequence ID" value="CAF3935075.1"/>
    <property type="molecule type" value="Genomic_DNA"/>
</dbReference>
<evidence type="ECO:0000313" key="2">
    <source>
        <dbReference type="EMBL" id="CAF1601457.1"/>
    </source>
</evidence>
<dbReference type="Proteomes" id="UP000663855">
    <property type="component" value="Unassembled WGS sequence"/>
</dbReference>
<proteinExistence type="predicted"/>
<reference evidence="11" key="1">
    <citation type="submission" date="2021-02" db="EMBL/GenBank/DDBJ databases">
        <authorList>
            <person name="Nowell W R."/>
        </authorList>
    </citation>
    <scope>NUCLEOTIDE SEQUENCE</scope>
</reference>
<accession>A0A820A891</accession>
<dbReference type="EMBL" id="CAJNOV010017182">
    <property type="protein sequence ID" value="CAF1601457.1"/>
    <property type="molecule type" value="Genomic_DNA"/>
</dbReference>
<evidence type="ECO:0000256" key="1">
    <source>
        <dbReference type="SAM" id="MobiDB-lite"/>
    </source>
</evidence>
<dbReference type="EMBL" id="CAJNOW010015262">
    <property type="protein sequence ID" value="CAF1639947.1"/>
    <property type="molecule type" value="Genomic_DNA"/>
</dbReference>
<dbReference type="AlphaFoldDB" id="A0A820A891"/>
<sequence>MAFTNLFRRHSCLGETQAANYACMSENSTAETLLDELETQCQNCSILLAAKTKRNSDVLELSGGYLASTYASSSSARRSSVDYSWLSPQNNVLQTQTESYHLPDILKMELGELIRNVQPEDCTFVVNQFRRHVRSQAKHQTLESIIALFRKTLADYIDQKQKHRSSSNEISKINEGNNLPSSTHASSIRNNRVLPKNPSEDEQHSIAELTEISLTSSHNDSNDAKPRSSTYT</sequence>
<feature type="region of interest" description="Disordered" evidence="1">
    <location>
        <begin position="160"/>
        <end position="232"/>
    </location>
</feature>
<name>A0A820A891_9BILA</name>
<keyword evidence="13" id="KW-1185">Reference proteome</keyword>
<evidence type="ECO:0000313" key="4">
    <source>
        <dbReference type="EMBL" id="CAF1950499.1"/>
    </source>
</evidence>
<dbReference type="Proteomes" id="UP000663887">
    <property type="component" value="Unassembled WGS sequence"/>
</dbReference>
<dbReference type="Proteomes" id="UP000663824">
    <property type="component" value="Unassembled WGS sequence"/>
</dbReference>
<protein>
    <submittedName>
        <fullName evidence="11">Uncharacterized protein</fullName>
    </submittedName>
</protein>